<dbReference type="InterPro" id="IPR050625">
    <property type="entry name" value="ParA/MinD_ATPase"/>
</dbReference>
<keyword evidence="2" id="KW-0067">ATP-binding</keyword>
<keyword evidence="1" id="KW-0547">Nucleotide-binding</keyword>
<dbReference type="RefSeq" id="WP_208569806.1">
    <property type="nucleotide sequence ID" value="NZ_JAGFWR010000022.1"/>
</dbReference>
<proteinExistence type="predicted"/>
<dbReference type="Gene3D" id="3.40.50.300">
    <property type="entry name" value="P-loop containing nucleotide triphosphate hydrolases"/>
    <property type="match status" value="1"/>
</dbReference>
<evidence type="ECO:0000256" key="1">
    <source>
        <dbReference type="ARBA" id="ARBA00022741"/>
    </source>
</evidence>
<evidence type="ECO:0000313" key="4">
    <source>
        <dbReference type="Proteomes" id="UP000671399"/>
    </source>
</evidence>
<comment type="caution">
    <text evidence="3">The sequence shown here is derived from an EMBL/GenBank/DDBJ whole genome shotgun (WGS) entry which is preliminary data.</text>
</comment>
<accession>A0ABS3VF75</accession>
<evidence type="ECO:0008006" key="5">
    <source>
        <dbReference type="Google" id="ProtNLM"/>
    </source>
</evidence>
<dbReference type="EMBL" id="JAGFWR010000022">
    <property type="protein sequence ID" value="MBO4164275.1"/>
    <property type="molecule type" value="Genomic_DNA"/>
</dbReference>
<keyword evidence="4" id="KW-1185">Reference proteome</keyword>
<name>A0ABS3VF75_9ACTN</name>
<reference evidence="3 4" key="1">
    <citation type="submission" date="2021-03" db="EMBL/GenBank/DDBJ databases">
        <authorList>
            <person name="Lee D.-H."/>
        </authorList>
    </citation>
    <scope>NUCLEOTIDE SEQUENCE [LARGE SCALE GENOMIC DNA]</scope>
    <source>
        <strain evidence="3 4">MMS20-R2-23</strain>
    </source>
</reference>
<gene>
    <name evidence="3" type="ORF">JQN83_26170</name>
</gene>
<evidence type="ECO:0000256" key="2">
    <source>
        <dbReference type="ARBA" id="ARBA00022840"/>
    </source>
</evidence>
<dbReference type="PANTHER" id="PTHR43384">
    <property type="entry name" value="SEPTUM SITE-DETERMINING PROTEIN MIND HOMOLOG, CHLOROPLASTIC-RELATED"/>
    <property type="match status" value="1"/>
</dbReference>
<organism evidence="3 4">
    <name type="scientific">Micromonospora antibiotica</name>
    <dbReference type="NCBI Taxonomy" id="2807623"/>
    <lineage>
        <taxon>Bacteria</taxon>
        <taxon>Bacillati</taxon>
        <taxon>Actinomycetota</taxon>
        <taxon>Actinomycetes</taxon>
        <taxon>Micromonosporales</taxon>
        <taxon>Micromonosporaceae</taxon>
        <taxon>Micromonospora</taxon>
    </lineage>
</organism>
<sequence>MSAREIPREFGAGTRVEELWSRAASLQAGCPLVSVSSADGGVGRSTLVVALGGLLALAVPGPVVAVDATVRAWGGVEHRVVRRSPATVWDAVLAGTALADRGVAERLMQGGPTGLRVLVGESRLTTQRRPPNWPELLGVIGHLRMTSKLMLLDLPTADTAPTWRVLSWATVPVLVSRATVDAVQHTLRLLAHMRAAGVERVTDGALVVVMATSPSTAREVRAVEQLAKRAGIDLVRVPYDPVLARPDALDPRSLSKATRSALTEVAATVIDRCPVTGLSGASLT</sequence>
<protein>
    <recommendedName>
        <fullName evidence="5">MinD-like ATPase involved in chromosome partitioning or flagellar assembly</fullName>
    </recommendedName>
</protein>
<evidence type="ECO:0000313" key="3">
    <source>
        <dbReference type="EMBL" id="MBO4164275.1"/>
    </source>
</evidence>
<dbReference type="PANTHER" id="PTHR43384:SF6">
    <property type="entry name" value="SEPTUM SITE-DETERMINING PROTEIN MIND HOMOLOG, CHLOROPLASTIC"/>
    <property type="match status" value="1"/>
</dbReference>
<dbReference type="SUPFAM" id="SSF52540">
    <property type="entry name" value="P-loop containing nucleoside triphosphate hydrolases"/>
    <property type="match status" value="1"/>
</dbReference>
<dbReference type="Proteomes" id="UP000671399">
    <property type="component" value="Unassembled WGS sequence"/>
</dbReference>
<dbReference type="InterPro" id="IPR027417">
    <property type="entry name" value="P-loop_NTPase"/>
</dbReference>